<accession>A0A7X5QU11</accession>
<dbReference type="Pfam" id="PF07022">
    <property type="entry name" value="Phage_CI_repr"/>
    <property type="match status" value="1"/>
</dbReference>
<dbReference type="Proteomes" id="UP000518878">
    <property type="component" value="Unassembled WGS sequence"/>
</dbReference>
<dbReference type="GO" id="GO:0003677">
    <property type="term" value="F:DNA binding"/>
    <property type="evidence" value="ECO:0007669"/>
    <property type="project" value="InterPro"/>
</dbReference>
<organism evidence="3 4">
    <name type="scientific">Luteibacter yeojuensis</name>
    <dbReference type="NCBI Taxonomy" id="345309"/>
    <lineage>
        <taxon>Bacteria</taxon>
        <taxon>Pseudomonadati</taxon>
        <taxon>Pseudomonadota</taxon>
        <taxon>Gammaproteobacteria</taxon>
        <taxon>Lysobacterales</taxon>
        <taxon>Rhodanobacteraceae</taxon>
        <taxon>Luteibacter</taxon>
    </lineage>
</organism>
<feature type="compositionally biased region" description="Low complexity" evidence="1">
    <location>
        <begin position="67"/>
        <end position="80"/>
    </location>
</feature>
<evidence type="ECO:0000313" key="4">
    <source>
        <dbReference type="Proteomes" id="UP000518878"/>
    </source>
</evidence>
<evidence type="ECO:0000256" key="1">
    <source>
        <dbReference type="SAM" id="MobiDB-lite"/>
    </source>
</evidence>
<gene>
    <name evidence="3" type="ORF">HBF32_08050</name>
</gene>
<evidence type="ECO:0000313" key="3">
    <source>
        <dbReference type="EMBL" id="NID15413.1"/>
    </source>
</evidence>
<reference evidence="3 4" key="1">
    <citation type="journal article" date="2006" name="Int. J. Syst. Evol. Microbiol.">
        <title>Dyella yeojuensis sp. nov., isolated from greenhouse soil in Korea.</title>
        <authorList>
            <person name="Kim B.Y."/>
            <person name="Weon H.Y."/>
            <person name="Lee K.H."/>
            <person name="Seok S.J."/>
            <person name="Kwon S.W."/>
            <person name="Go S.J."/>
            <person name="Stackebrandt E."/>
        </authorList>
    </citation>
    <scope>NUCLEOTIDE SEQUENCE [LARGE SCALE GENOMIC DNA]</scope>
    <source>
        <strain evidence="3 4">DSM 17673</strain>
    </source>
</reference>
<evidence type="ECO:0000259" key="2">
    <source>
        <dbReference type="Pfam" id="PF07022"/>
    </source>
</evidence>
<dbReference type="InterPro" id="IPR010744">
    <property type="entry name" value="Phage_CI_N"/>
</dbReference>
<dbReference type="EMBL" id="JAAQTL010000001">
    <property type="protein sequence ID" value="NID15413.1"/>
    <property type="molecule type" value="Genomic_DNA"/>
</dbReference>
<feature type="domain" description="Bacteriophage CI repressor N-terminal" evidence="2">
    <location>
        <begin position="10"/>
        <end position="36"/>
    </location>
</feature>
<comment type="caution">
    <text evidence="3">The sequence shown here is derived from an EMBL/GenBank/DDBJ whole genome shotgun (WGS) entry which is preliminary data.</text>
</comment>
<name>A0A7X5QU11_9GAMM</name>
<dbReference type="AlphaFoldDB" id="A0A7X5QU11"/>
<keyword evidence="4" id="KW-1185">Reference proteome</keyword>
<protein>
    <submittedName>
        <fullName evidence="3">Bacteriophage CI repressor</fullName>
    </submittedName>
</protein>
<sequence>MELTKAAVRSALGFTKDIQLAAWFGVGKAAVSNWAEDEPLPEGRQWQARAQRPDLFPSDEPGRHRPSAASAGATAEAAEAVLTGRAG</sequence>
<feature type="region of interest" description="Disordered" evidence="1">
    <location>
        <begin position="37"/>
        <end position="87"/>
    </location>
</feature>
<dbReference type="GO" id="GO:0045892">
    <property type="term" value="P:negative regulation of DNA-templated transcription"/>
    <property type="evidence" value="ECO:0007669"/>
    <property type="project" value="InterPro"/>
</dbReference>
<proteinExistence type="predicted"/>